<dbReference type="Proteomes" id="UP000667802">
    <property type="component" value="Unassembled WGS sequence"/>
</dbReference>
<keyword evidence="2" id="KW-1185">Reference proteome</keyword>
<comment type="caution">
    <text evidence="1">The sequence shown here is derived from an EMBL/GenBank/DDBJ whole genome shotgun (WGS) entry which is preliminary data.</text>
</comment>
<name>A0AAP5IEV5_9CYAN</name>
<evidence type="ECO:0000313" key="1">
    <source>
        <dbReference type="EMBL" id="MDR9899109.1"/>
    </source>
</evidence>
<gene>
    <name evidence="1" type="ORF">G7B40_031785</name>
</gene>
<accession>A0AAP5IEV5</accession>
<protein>
    <submittedName>
        <fullName evidence="1">Uncharacterized protein</fullName>
    </submittedName>
</protein>
<organism evidence="1 2">
    <name type="scientific">Aetokthonos hydrillicola Thurmond2011</name>
    <dbReference type="NCBI Taxonomy" id="2712845"/>
    <lineage>
        <taxon>Bacteria</taxon>
        <taxon>Bacillati</taxon>
        <taxon>Cyanobacteriota</taxon>
        <taxon>Cyanophyceae</taxon>
        <taxon>Nostocales</taxon>
        <taxon>Hapalosiphonaceae</taxon>
        <taxon>Aetokthonos</taxon>
    </lineage>
</organism>
<dbReference type="EMBL" id="JAALHA020000022">
    <property type="protein sequence ID" value="MDR9899109.1"/>
    <property type="molecule type" value="Genomic_DNA"/>
</dbReference>
<proteinExistence type="predicted"/>
<reference evidence="2" key="1">
    <citation type="journal article" date="2021" name="Science">
        <title>Hunting the eagle killer: A cyanobacterial neurotoxin causes vacuolar myelinopathy.</title>
        <authorList>
            <person name="Breinlinger S."/>
            <person name="Phillips T.J."/>
            <person name="Haram B.N."/>
            <person name="Mares J."/>
            <person name="Martinez Yerena J.A."/>
            <person name="Hrouzek P."/>
            <person name="Sobotka R."/>
            <person name="Henderson W.M."/>
            <person name="Schmieder P."/>
            <person name="Williams S.M."/>
            <person name="Lauderdale J.D."/>
            <person name="Wilde H.D."/>
            <person name="Gerrin W."/>
            <person name="Kust A."/>
            <person name="Washington J.W."/>
            <person name="Wagner C."/>
            <person name="Geier B."/>
            <person name="Liebeke M."/>
            <person name="Enke H."/>
            <person name="Niedermeyer T.H.J."/>
            <person name="Wilde S.B."/>
        </authorList>
    </citation>
    <scope>NUCLEOTIDE SEQUENCE [LARGE SCALE GENOMIC DNA]</scope>
    <source>
        <strain evidence="2">Thurmond2011</strain>
    </source>
</reference>
<evidence type="ECO:0000313" key="2">
    <source>
        <dbReference type="Proteomes" id="UP000667802"/>
    </source>
</evidence>
<dbReference type="AlphaFoldDB" id="A0AAP5IEV5"/>
<sequence>MNENQEVQLTLSIGEVNQILDALGNIPYRQIYQLIGKIQRQAEDQLQPPANANILPMESQIVSE</sequence>
<dbReference type="RefSeq" id="WP_208344144.1">
    <property type="nucleotide sequence ID" value="NZ_CAWQFN010000479.1"/>
</dbReference>